<dbReference type="GO" id="GO:0050661">
    <property type="term" value="F:NADP binding"/>
    <property type="evidence" value="ECO:0007669"/>
    <property type="project" value="InterPro"/>
</dbReference>
<dbReference type="CDD" id="cd00209">
    <property type="entry name" value="DHFR"/>
    <property type="match status" value="1"/>
</dbReference>
<dbReference type="Pfam" id="PF00186">
    <property type="entry name" value="DHFR_1"/>
    <property type="match status" value="1"/>
</dbReference>
<evidence type="ECO:0000313" key="8">
    <source>
        <dbReference type="EMBL" id="ANV79992.1"/>
    </source>
</evidence>
<dbReference type="EC" id="1.5.1.3" evidence="2"/>
<reference evidence="8" key="1">
    <citation type="submission" date="2014-11" db="EMBL/GenBank/DDBJ databases">
        <authorList>
            <person name="Zhu J."/>
            <person name="Qi W."/>
            <person name="Song R."/>
        </authorList>
    </citation>
    <scope>NUCLEOTIDE SEQUENCE</scope>
</reference>
<proteinExistence type="inferred from homology"/>
<dbReference type="InterPro" id="IPR001796">
    <property type="entry name" value="DHFR_dom"/>
</dbReference>
<dbReference type="PRINTS" id="PR00070">
    <property type="entry name" value="DHFR"/>
</dbReference>
<evidence type="ECO:0000256" key="6">
    <source>
        <dbReference type="RuleBase" id="RU004474"/>
    </source>
</evidence>
<organism evidence="8">
    <name type="scientific">uncultured Poseidoniia archaeon</name>
    <dbReference type="NCBI Taxonomy" id="1697135"/>
    <lineage>
        <taxon>Archaea</taxon>
        <taxon>Methanobacteriati</taxon>
        <taxon>Thermoplasmatota</taxon>
        <taxon>Candidatus Poseidoniia</taxon>
        <taxon>environmental samples</taxon>
    </lineage>
</organism>
<keyword evidence="4" id="KW-0521">NADP</keyword>
<feature type="domain" description="DHFR" evidence="7">
    <location>
        <begin position="1"/>
        <end position="155"/>
    </location>
</feature>
<dbReference type="Gene3D" id="3.40.430.10">
    <property type="entry name" value="Dihydrofolate Reductase, subunit A"/>
    <property type="match status" value="1"/>
</dbReference>
<evidence type="ECO:0000256" key="1">
    <source>
        <dbReference type="ARBA" id="ARBA00004903"/>
    </source>
</evidence>
<dbReference type="InterPro" id="IPR012259">
    <property type="entry name" value="DHFR"/>
</dbReference>
<name>A0A1B1TCJ4_9ARCH</name>
<evidence type="ECO:0000259" key="7">
    <source>
        <dbReference type="PROSITE" id="PS51330"/>
    </source>
</evidence>
<dbReference type="PANTHER" id="PTHR48069:SF3">
    <property type="entry name" value="DIHYDROFOLATE REDUCTASE"/>
    <property type="match status" value="1"/>
</dbReference>
<dbReference type="PROSITE" id="PS51330">
    <property type="entry name" value="DHFR_2"/>
    <property type="match status" value="1"/>
</dbReference>
<evidence type="ECO:0000256" key="5">
    <source>
        <dbReference type="ARBA" id="ARBA00023002"/>
    </source>
</evidence>
<dbReference type="AlphaFoldDB" id="A0A1B1TCJ4"/>
<dbReference type="GO" id="GO:0046452">
    <property type="term" value="P:dihydrofolate metabolic process"/>
    <property type="evidence" value="ECO:0007669"/>
    <property type="project" value="TreeGrafter"/>
</dbReference>
<keyword evidence="3" id="KW-0554">One-carbon metabolism</keyword>
<dbReference type="InterPro" id="IPR024072">
    <property type="entry name" value="DHFR-like_dom_sf"/>
</dbReference>
<dbReference type="EMBL" id="KP211863">
    <property type="protein sequence ID" value="ANV79992.1"/>
    <property type="molecule type" value="Genomic_DNA"/>
</dbReference>
<dbReference type="InterPro" id="IPR017925">
    <property type="entry name" value="DHFR_CS"/>
</dbReference>
<dbReference type="GO" id="GO:0046655">
    <property type="term" value="P:folic acid metabolic process"/>
    <property type="evidence" value="ECO:0007669"/>
    <property type="project" value="TreeGrafter"/>
</dbReference>
<evidence type="ECO:0000256" key="3">
    <source>
        <dbReference type="ARBA" id="ARBA00022563"/>
    </source>
</evidence>
<accession>A0A1B1TCJ4</accession>
<keyword evidence="5" id="KW-0560">Oxidoreductase</keyword>
<evidence type="ECO:0000256" key="2">
    <source>
        <dbReference type="ARBA" id="ARBA00012856"/>
    </source>
</evidence>
<reference evidence="8" key="2">
    <citation type="journal article" date="2015" name="ISME J.">
        <title>A new class of marine Euryarchaeota group II from the Mediterranean deep chlorophyll maximum.</title>
        <authorList>
            <person name="Martin-Cuadrado A.B."/>
            <person name="Garcia-Heredia I."/>
            <person name="Molto A.G."/>
            <person name="Lopez-Ubeda R."/>
            <person name="Kimes N."/>
            <person name="Lopez-Garcia P."/>
            <person name="Moreira D."/>
            <person name="Rodriguez-Valera F."/>
        </authorList>
    </citation>
    <scope>NUCLEOTIDE SEQUENCE</scope>
</reference>
<dbReference type="GO" id="GO:0046654">
    <property type="term" value="P:tetrahydrofolate biosynthetic process"/>
    <property type="evidence" value="ECO:0007669"/>
    <property type="project" value="InterPro"/>
</dbReference>
<protein>
    <recommendedName>
        <fullName evidence="2">dihydrofolate reductase</fullName>
        <ecNumber evidence="2">1.5.1.3</ecNumber>
    </recommendedName>
</protein>
<evidence type="ECO:0000256" key="4">
    <source>
        <dbReference type="ARBA" id="ARBA00022857"/>
    </source>
</evidence>
<dbReference type="GO" id="GO:0004146">
    <property type="term" value="F:dihydrofolate reductase activity"/>
    <property type="evidence" value="ECO:0007669"/>
    <property type="project" value="UniProtKB-EC"/>
</dbReference>
<dbReference type="SUPFAM" id="SSF53597">
    <property type="entry name" value="Dihydrofolate reductase-like"/>
    <property type="match status" value="1"/>
</dbReference>
<sequence length="155" mass="17794">MIIFVYACDLKGAIGKDGDLPWRQSTDLQHFKRVTLGGTIVMGRKTWDSLPGKLPGRRSIVMSRNTRDDVEVMSYEEVKELSSKQDVYIIGGGEIYQLFREDVKELHRTIIQTEIKDADTFAPEIEDLGFHLIGERVVEAGVKDQYDMVFQHFIR</sequence>
<dbReference type="GO" id="GO:0005829">
    <property type="term" value="C:cytosol"/>
    <property type="evidence" value="ECO:0007669"/>
    <property type="project" value="TreeGrafter"/>
</dbReference>
<dbReference type="GO" id="GO:0006730">
    <property type="term" value="P:one-carbon metabolic process"/>
    <property type="evidence" value="ECO:0007669"/>
    <property type="project" value="UniProtKB-KW"/>
</dbReference>
<dbReference type="PROSITE" id="PS00075">
    <property type="entry name" value="DHFR_1"/>
    <property type="match status" value="1"/>
</dbReference>
<comment type="similarity">
    <text evidence="6">Belongs to the dihydrofolate reductase family.</text>
</comment>
<comment type="pathway">
    <text evidence="1">Cofactor biosynthesis; tetrahydrofolate biosynthesis; 5,6,7,8-tetrahydrofolate from 7,8-dihydrofolate: step 1/1.</text>
</comment>
<dbReference type="PANTHER" id="PTHR48069">
    <property type="entry name" value="DIHYDROFOLATE REDUCTASE"/>
    <property type="match status" value="1"/>
</dbReference>